<evidence type="ECO:0000256" key="7">
    <source>
        <dbReference type="SAM" id="Phobius"/>
    </source>
</evidence>
<dbReference type="OrthoDB" id="3639251at2759"/>
<feature type="transmembrane region" description="Helical" evidence="7">
    <location>
        <begin position="288"/>
        <end position="308"/>
    </location>
</feature>
<keyword evidence="5 7" id="KW-0472">Membrane</keyword>
<keyword evidence="4 7" id="KW-1133">Transmembrane helix</keyword>
<evidence type="ECO:0000256" key="2">
    <source>
        <dbReference type="ARBA" id="ARBA00022448"/>
    </source>
</evidence>
<feature type="transmembrane region" description="Helical" evidence="7">
    <location>
        <begin position="346"/>
        <end position="368"/>
    </location>
</feature>
<evidence type="ECO:0000313" key="8">
    <source>
        <dbReference type="EMBL" id="EMR62506.1"/>
    </source>
</evidence>
<dbReference type="KEGG" id="ela:UCREL1_10534"/>
<evidence type="ECO:0000256" key="5">
    <source>
        <dbReference type="ARBA" id="ARBA00023136"/>
    </source>
</evidence>
<evidence type="ECO:0000313" key="9">
    <source>
        <dbReference type="Proteomes" id="UP000012174"/>
    </source>
</evidence>
<feature type="transmembrane region" description="Helical" evidence="7">
    <location>
        <begin position="380"/>
        <end position="401"/>
    </location>
</feature>
<reference evidence="9" key="1">
    <citation type="journal article" date="2013" name="Genome Announc.">
        <title>Draft genome sequence of the grapevine dieback fungus Eutypa lata UCR-EL1.</title>
        <authorList>
            <person name="Blanco-Ulate B."/>
            <person name="Rolshausen P.E."/>
            <person name="Cantu D."/>
        </authorList>
    </citation>
    <scope>NUCLEOTIDE SEQUENCE [LARGE SCALE GENOMIC DNA]</scope>
    <source>
        <strain evidence="9">UCR-EL1</strain>
    </source>
</reference>
<dbReference type="Pfam" id="PF07690">
    <property type="entry name" value="MFS_1"/>
    <property type="match status" value="1"/>
</dbReference>
<dbReference type="eggNOG" id="KOG2533">
    <property type="taxonomic scope" value="Eukaryota"/>
</dbReference>
<organism evidence="8 9">
    <name type="scientific">Eutypa lata (strain UCR-EL1)</name>
    <name type="common">Grapevine dieback disease fungus</name>
    <name type="synonym">Eutypa armeniacae</name>
    <dbReference type="NCBI Taxonomy" id="1287681"/>
    <lineage>
        <taxon>Eukaryota</taxon>
        <taxon>Fungi</taxon>
        <taxon>Dikarya</taxon>
        <taxon>Ascomycota</taxon>
        <taxon>Pezizomycotina</taxon>
        <taxon>Sordariomycetes</taxon>
        <taxon>Xylariomycetidae</taxon>
        <taxon>Xylariales</taxon>
        <taxon>Diatrypaceae</taxon>
        <taxon>Eutypa</taxon>
    </lineage>
</organism>
<comment type="subcellular location">
    <subcellularLocation>
        <location evidence="1">Membrane</location>
        <topology evidence="1">Multi-pass membrane protein</topology>
    </subcellularLocation>
</comment>
<feature type="transmembrane region" description="Helical" evidence="7">
    <location>
        <begin position="82"/>
        <end position="106"/>
    </location>
</feature>
<feature type="transmembrane region" description="Helical" evidence="7">
    <location>
        <begin position="118"/>
        <end position="137"/>
    </location>
</feature>
<feature type="compositionally biased region" description="Polar residues" evidence="6">
    <location>
        <begin position="436"/>
        <end position="453"/>
    </location>
</feature>
<dbReference type="SUPFAM" id="SSF103473">
    <property type="entry name" value="MFS general substrate transporter"/>
    <property type="match status" value="1"/>
</dbReference>
<dbReference type="OMA" id="PRVPMHI"/>
<dbReference type="EMBL" id="KB707421">
    <property type="protein sequence ID" value="EMR62506.1"/>
    <property type="molecule type" value="Genomic_DNA"/>
</dbReference>
<feature type="transmembrane region" description="Helical" evidence="7">
    <location>
        <begin position="314"/>
        <end position="334"/>
    </location>
</feature>
<dbReference type="AlphaFoldDB" id="M7SY55"/>
<evidence type="ECO:0000256" key="6">
    <source>
        <dbReference type="SAM" id="MobiDB-lite"/>
    </source>
</evidence>
<accession>M7SY55</accession>
<dbReference type="PANTHER" id="PTHR43791">
    <property type="entry name" value="PERMEASE-RELATED"/>
    <property type="match status" value="1"/>
</dbReference>
<feature type="transmembrane region" description="Helical" evidence="7">
    <location>
        <begin position="266"/>
        <end position="283"/>
    </location>
</feature>
<proteinExistence type="predicted"/>
<evidence type="ECO:0000256" key="4">
    <source>
        <dbReference type="ARBA" id="ARBA00022989"/>
    </source>
</evidence>
<feature type="region of interest" description="Disordered" evidence="6">
    <location>
        <begin position="417"/>
        <end position="453"/>
    </location>
</feature>
<feature type="transmembrane region" description="Helical" evidence="7">
    <location>
        <begin position="222"/>
        <end position="246"/>
    </location>
</feature>
<gene>
    <name evidence="8" type="ORF">UCREL1_10534</name>
</gene>
<dbReference type="GO" id="GO:0016020">
    <property type="term" value="C:membrane"/>
    <property type="evidence" value="ECO:0007669"/>
    <property type="project" value="UniProtKB-SubCell"/>
</dbReference>
<dbReference type="Gene3D" id="1.20.1250.20">
    <property type="entry name" value="MFS general substrate transporter like domains"/>
    <property type="match status" value="1"/>
</dbReference>
<evidence type="ECO:0000256" key="3">
    <source>
        <dbReference type="ARBA" id="ARBA00022692"/>
    </source>
</evidence>
<dbReference type="GO" id="GO:0022857">
    <property type="term" value="F:transmembrane transporter activity"/>
    <property type="evidence" value="ECO:0007669"/>
    <property type="project" value="InterPro"/>
</dbReference>
<keyword evidence="3 7" id="KW-0812">Transmembrane</keyword>
<keyword evidence="9" id="KW-1185">Reference proteome</keyword>
<dbReference type="InterPro" id="IPR011701">
    <property type="entry name" value="MFS"/>
</dbReference>
<keyword evidence="2" id="KW-0813">Transport</keyword>
<sequence>MYVSSLYSIPHPNATEVMFKDEDIDQININNAYVSGMSEELGFHGNQLVQFQTIFTVGNTVGLIPFGYIFPKYRANSFGEIAAYRLMVALFEASYFPGVHYVLGAWYRGDEISRRGGIFYVGLTLGTLTASLFQSAASAHLDGVNGLAGWRWSFIINAITTLPLALIGYVIWPGTPTRPNRIFLSAQELQLARDRLAKHGARPEHRPFTLQRLKRMFSSSRIWILIIWDVFFFNTSSNTAAMLLWLKSLNRYSIPEMNQYNTIPPALGIFYVLFVNFSADLGFGRAKAITLASLLNISGLLILTIWSVPESAKWYAFATKYSSVAVSSTLYGWANSILRFDIEERAVALIAMTTIATSTNAWIPLFTWATVEAPRFPKGYPYAMAASILQIAMTWFIWHWFGEDGSKHPPVIEENVGGFENDEVQPDSSIAEDSPPSRTNTVSKEVTVTSSKI</sequence>
<feature type="transmembrane region" description="Helical" evidence="7">
    <location>
        <begin position="48"/>
        <end position="70"/>
    </location>
</feature>
<evidence type="ECO:0000256" key="1">
    <source>
        <dbReference type="ARBA" id="ARBA00004141"/>
    </source>
</evidence>
<feature type="transmembrane region" description="Helical" evidence="7">
    <location>
        <begin position="149"/>
        <end position="172"/>
    </location>
</feature>
<dbReference type="Proteomes" id="UP000012174">
    <property type="component" value="Unassembled WGS sequence"/>
</dbReference>
<protein>
    <submittedName>
        <fullName evidence="8">Putative mfs transporter protein</fullName>
    </submittedName>
</protein>
<dbReference type="PANTHER" id="PTHR43791:SF15">
    <property type="entry name" value="TRANSPORTER SEO1-RELATED"/>
    <property type="match status" value="1"/>
</dbReference>
<dbReference type="HOGENOM" id="CLU_001265_4_2_1"/>
<dbReference type="InterPro" id="IPR036259">
    <property type="entry name" value="MFS_trans_sf"/>
</dbReference>
<name>M7SY55_EUTLA</name>